<evidence type="ECO:0000256" key="1">
    <source>
        <dbReference type="SAM" id="MobiDB-lite"/>
    </source>
</evidence>
<evidence type="ECO:0000313" key="4">
    <source>
        <dbReference type="EMBL" id="TWU79093.1"/>
    </source>
</evidence>
<keyword evidence="2" id="KW-0472">Membrane</keyword>
<feature type="transmembrane region" description="Helical" evidence="2">
    <location>
        <begin position="12"/>
        <end position="43"/>
    </location>
</feature>
<comment type="caution">
    <text evidence="3">The sequence shown here is derived from an EMBL/GenBank/DDBJ whole genome shotgun (WGS) entry which is preliminary data.</text>
</comment>
<feature type="compositionally biased region" description="Basic residues" evidence="1">
    <location>
        <begin position="46"/>
        <end position="55"/>
    </location>
</feature>
<feature type="compositionally biased region" description="Basic and acidic residues" evidence="1">
    <location>
        <begin position="116"/>
        <end position="127"/>
    </location>
</feature>
<keyword evidence="2" id="KW-0812">Transmembrane</keyword>
<feature type="region of interest" description="Disordered" evidence="1">
    <location>
        <begin position="46"/>
        <end position="127"/>
    </location>
</feature>
<reference evidence="4" key="3">
    <citation type="journal article" date="2019" name="Microbiol. Resour. Announc.">
        <title>Genome Sequence of Metarhizium rileyi, a Microbial Control Agent for Lepidoptera.</title>
        <authorList>
            <person name="Binneck E."/>
            <person name="Lastra C.C.L."/>
            <person name="Sosa-Gomez D.R."/>
        </authorList>
    </citation>
    <scope>NUCLEOTIDE SEQUENCE</scope>
    <source>
        <strain evidence="4">Cep018-CH2</strain>
    </source>
</reference>
<accession>A0A162LWR2</accession>
<accession>A0A5C6GQ74</accession>
<gene>
    <name evidence="4" type="ORF">ED733_008705</name>
    <name evidence="3" type="ORF">NOR_02853</name>
</gene>
<protein>
    <submittedName>
        <fullName evidence="3">Uncharacterized protein</fullName>
    </submittedName>
</protein>
<keyword evidence="5" id="KW-1185">Reference proteome</keyword>
<evidence type="ECO:0000313" key="6">
    <source>
        <dbReference type="Proteomes" id="UP000317257"/>
    </source>
</evidence>
<evidence type="ECO:0000313" key="5">
    <source>
        <dbReference type="Proteomes" id="UP000243498"/>
    </source>
</evidence>
<dbReference type="EMBL" id="AZHC01000007">
    <property type="protein sequence ID" value="OAA46100.1"/>
    <property type="molecule type" value="Genomic_DNA"/>
</dbReference>
<proteinExistence type="predicted"/>
<reference evidence="3 5" key="1">
    <citation type="journal article" date="2016" name="Genome Biol. Evol.">
        <title>Divergent and convergent evolution of fungal pathogenicity.</title>
        <authorList>
            <person name="Shang Y."/>
            <person name="Xiao G."/>
            <person name="Zheng P."/>
            <person name="Cen K."/>
            <person name="Zhan S."/>
            <person name="Wang C."/>
        </authorList>
    </citation>
    <scope>NUCLEOTIDE SEQUENCE [LARGE SCALE GENOMIC DNA]</scope>
    <source>
        <strain evidence="3 5">RCEF 4871</strain>
    </source>
</reference>
<dbReference type="EMBL" id="SBHS01000001">
    <property type="protein sequence ID" value="TWU79093.1"/>
    <property type="molecule type" value="Genomic_DNA"/>
</dbReference>
<organism evidence="3 5">
    <name type="scientific">Metarhizium rileyi (strain RCEF 4871)</name>
    <name type="common">Nomuraea rileyi</name>
    <dbReference type="NCBI Taxonomy" id="1649241"/>
    <lineage>
        <taxon>Eukaryota</taxon>
        <taxon>Fungi</taxon>
        <taxon>Dikarya</taxon>
        <taxon>Ascomycota</taxon>
        <taxon>Pezizomycotina</taxon>
        <taxon>Sordariomycetes</taxon>
        <taxon>Hypocreomycetidae</taxon>
        <taxon>Hypocreales</taxon>
        <taxon>Clavicipitaceae</taxon>
        <taxon>Metarhizium</taxon>
    </lineage>
</organism>
<reference evidence="6" key="2">
    <citation type="submission" date="2018-12" db="EMBL/GenBank/DDBJ databases">
        <title>The complete genome of Metarhizium rileyi, a key fungal pathogen of Lepidoptera.</title>
        <authorList>
            <person name="Binneck E."/>
            <person name="Lastra C.C.L."/>
            <person name="Sosa-Gomez D.R."/>
        </authorList>
    </citation>
    <scope>NUCLEOTIDE SEQUENCE [LARGE SCALE GENOMIC DNA]</scope>
    <source>
        <strain evidence="6">Cep018-CH2</strain>
    </source>
</reference>
<dbReference type="Proteomes" id="UP000317257">
    <property type="component" value="Unassembled WGS sequence"/>
</dbReference>
<sequence length="127" mass="13691">MMVDLVNDANVLANIGFVTLAVVASMFAFGVVLTFIGIISASTCGKRLRRRKRNTSNKNSSRVDRVSRNEASGHASDNDSDTTLPPGRGVPHDLEANRTGGEWTELRPMGPSAYHRGHEDGSGPRRG</sequence>
<evidence type="ECO:0000313" key="3">
    <source>
        <dbReference type="EMBL" id="OAA46100.1"/>
    </source>
</evidence>
<dbReference type="AlphaFoldDB" id="A0A162LWR2"/>
<keyword evidence="2" id="KW-1133">Transmembrane helix</keyword>
<name>A0A162LWR2_METRR</name>
<dbReference type="Proteomes" id="UP000243498">
    <property type="component" value="Unassembled WGS sequence"/>
</dbReference>
<evidence type="ECO:0000256" key="2">
    <source>
        <dbReference type="SAM" id="Phobius"/>
    </source>
</evidence>